<evidence type="ECO:0000256" key="7">
    <source>
        <dbReference type="SAM" id="MobiDB-lite"/>
    </source>
</evidence>
<dbReference type="GO" id="GO:0005133">
    <property type="term" value="F:type II interferon receptor binding"/>
    <property type="evidence" value="ECO:0007669"/>
    <property type="project" value="InterPro"/>
</dbReference>
<keyword evidence="4" id="KW-0964">Secreted</keyword>
<evidence type="ECO:0000256" key="6">
    <source>
        <dbReference type="SAM" id="Coils"/>
    </source>
</evidence>
<organism evidence="8 9">
    <name type="scientific">Clarias magur</name>
    <name type="common">Asian catfish</name>
    <name type="synonym">Macropteronotus magur</name>
    <dbReference type="NCBI Taxonomy" id="1594786"/>
    <lineage>
        <taxon>Eukaryota</taxon>
        <taxon>Metazoa</taxon>
        <taxon>Chordata</taxon>
        <taxon>Craniata</taxon>
        <taxon>Vertebrata</taxon>
        <taxon>Euteleostomi</taxon>
        <taxon>Actinopterygii</taxon>
        <taxon>Neopterygii</taxon>
        <taxon>Teleostei</taxon>
        <taxon>Ostariophysi</taxon>
        <taxon>Siluriformes</taxon>
        <taxon>Clariidae</taxon>
        <taxon>Clarias</taxon>
    </lineage>
</organism>
<evidence type="ECO:0000256" key="1">
    <source>
        <dbReference type="ARBA" id="ARBA00004613"/>
    </source>
</evidence>
<dbReference type="PANTHER" id="PTHR11419">
    <property type="entry name" value="INTERFERON GAMMA"/>
    <property type="match status" value="1"/>
</dbReference>
<evidence type="ECO:0000256" key="3">
    <source>
        <dbReference type="ARBA" id="ARBA00022514"/>
    </source>
</evidence>
<comment type="similarity">
    <text evidence="2">Belongs to the type II (or gamma) interferon family.</text>
</comment>
<keyword evidence="9" id="KW-1185">Reference proteome</keyword>
<evidence type="ECO:0000256" key="4">
    <source>
        <dbReference type="ARBA" id="ARBA00022525"/>
    </source>
</evidence>
<feature type="coiled-coil region" evidence="6">
    <location>
        <begin position="71"/>
        <end position="98"/>
    </location>
</feature>
<keyword evidence="6" id="KW-0175">Coiled coil</keyword>
<evidence type="ECO:0000256" key="2">
    <source>
        <dbReference type="ARBA" id="ARBA00007566"/>
    </source>
</evidence>
<sequence>MMSYSEAFLPENIKTSYDNLVDHYVRKQPNKNAVYNGHPLFGKLNDKNLEEDEQKLLMTIVLDAYNRILTQMEIEAQDEKVKHELQEVKEQMNRLKKHYFAGKHADIKKYVTELLALKKYLHSCVLQKILDFYENVLLNDQYIQNYDLDLISTLDTVRNCTYKVKRCGMLYQMANTRPDLKIAEEDMSAQEVAIYQLQKLNYASERISEKPPPPVTSGKQTADEAYDKQRTE</sequence>
<dbReference type="PANTHER" id="PTHR11419:SF0">
    <property type="entry name" value="INTERFERON GAMMA"/>
    <property type="match status" value="1"/>
</dbReference>
<dbReference type="Gene3D" id="1.20.1250.10">
    <property type="match status" value="1"/>
</dbReference>
<accession>A0A8J4UWI6</accession>
<dbReference type="AlphaFoldDB" id="A0A8J4UWI6"/>
<dbReference type="SUPFAM" id="SSF47266">
    <property type="entry name" value="4-helical cytokines"/>
    <property type="match status" value="1"/>
</dbReference>
<evidence type="ECO:0000313" key="9">
    <source>
        <dbReference type="Proteomes" id="UP000727407"/>
    </source>
</evidence>
<dbReference type="EMBL" id="QNUK01000013">
    <property type="protein sequence ID" value="KAF5908392.1"/>
    <property type="molecule type" value="Genomic_DNA"/>
</dbReference>
<comment type="caution">
    <text evidence="8">The sequence shown here is derived from an EMBL/GenBank/DDBJ whole genome shotgun (WGS) entry which is preliminary data.</text>
</comment>
<dbReference type="GO" id="GO:0005615">
    <property type="term" value="C:extracellular space"/>
    <property type="evidence" value="ECO:0007669"/>
    <property type="project" value="UniProtKB-KW"/>
</dbReference>
<reference evidence="8" key="1">
    <citation type="submission" date="2020-07" db="EMBL/GenBank/DDBJ databases">
        <title>Clarias magur genome sequencing, assembly and annotation.</title>
        <authorList>
            <person name="Kushwaha B."/>
            <person name="Kumar R."/>
            <person name="Das P."/>
            <person name="Joshi C.G."/>
            <person name="Kumar D."/>
            <person name="Nagpure N.S."/>
            <person name="Pandey M."/>
            <person name="Agarwal S."/>
            <person name="Srivastava S."/>
            <person name="Singh M."/>
            <person name="Sahoo L."/>
            <person name="Jayasankar P."/>
            <person name="Meher P.K."/>
            <person name="Koringa P.G."/>
            <person name="Iquebal M.A."/>
            <person name="Das S.P."/>
            <person name="Bit A."/>
            <person name="Patnaik S."/>
            <person name="Patel N."/>
            <person name="Shah T.M."/>
            <person name="Hinsu A."/>
            <person name="Jena J.K."/>
        </authorList>
    </citation>
    <scope>NUCLEOTIDE SEQUENCE</scope>
    <source>
        <strain evidence="8">CIFAMagur01</strain>
        <tissue evidence="8">Testis</tissue>
    </source>
</reference>
<evidence type="ECO:0000256" key="5">
    <source>
        <dbReference type="ARBA" id="ARBA00023180"/>
    </source>
</evidence>
<dbReference type="Proteomes" id="UP000727407">
    <property type="component" value="Unassembled WGS sequence"/>
</dbReference>
<keyword evidence="5" id="KW-0325">Glycoprotein</keyword>
<name>A0A8J4UWI6_CLAMG</name>
<dbReference type="OrthoDB" id="8957647at2759"/>
<comment type="subcellular location">
    <subcellularLocation>
        <location evidence="1">Secreted</location>
    </subcellularLocation>
</comment>
<dbReference type="GO" id="GO:0005125">
    <property type="term" value="F:cytokine activity"/>
    <property type="evidence" value="ECO:0007669"/>
    <property type="project" value="UniProtKB-KW"/>
</dbReference>
<proteinExistence type="inferred from homology"/>
<feature type="compositionally biased region" description="Basic and acidic residues" evidence="7">
    <location>
        <begin position="221"/>
        <end position="232"/>
    </location>
</feature>
<protein>
    <submittedName>
        <fullName evidence="8">Interferon gamma</fullName>
    </submittedName>
</protein>
<feature type="region of interest" description="Disordered" evidence="7">
    <location>
        <begin position="205"/>
        <end position="232"/>
    </location>
</feature>
<dbReference type="GO" id="GO:0006955">
    <property type="term" value="P:immune response"/>
    <property type="evidence" value="ECO:0007669"/>
    <property type="project" value="InterPro"/>
</dbReference>
<dbReference type="InterPro" id="IPR002069">
    <property type="entry name" value="Interferon_gamma"/>
</dbReference>
<dbReference type="InterPro" id="IPR009079">
    <property type="entry name" value="4_helix_cytokine-like_core"/>
</dbReference>
<evidence type="ECO:0000313" key="8">
    <source>
        <dbReference type="EMBL" id="KAF5908392.1"/>
    </source>
</evidence>
<gene>
    <name evidence="8" type="primary">ifng2b</name>
    <name evidence="8" type="ORF">DAT39_001811</name>
</gene>
<keyword evidence="3" id="KW-0202">Cytokine</keyword>